<comment type="caution">
    <text evidence="2">The sequence shown here is derived from an EMBL/GenBank/DDBJ whole genome shotgun (WGS) entry which is preliminary data.</text>
</comment>
<feature type="transmembrane region" description="Helical" evidence="1">
    <location>
        <begin position="21"/>
        <end position="38"/>
    </location>
</feature>
<protein>
    <submittedName>
        <fullName evidence="2">Uncharacterized protein</fullName>
    </submittedName>
</protein>
<reference evidence="2" key="1">
    <citation type="journal article" date="2020" name="Ecol. Evol.">
        <title>Genome structure and content of the rice root-knot nematode (Meloidogyne graminicola).</title>
        <authorList>
            <person name="Phan N.T."/>
            <person name="Danchin E.G.J."/>
            <person name="Klopp C."/>
            <person name="Perfus-Barbeoch L."/>
            <person name="Kozlowski D.K."/>
            <person name="Koutsovoulos G.D."/>
            <person name="Lopez-Roques C."/>
            <person name="Bouchez O."/>
            <person name="Zahm M."/>
            <person name="Besnard G."/>
            <person name="Bellafiore S."/>
        </authorList>
    </citation>
    <scope>NUCLEOTIDE SEQUENCE</scope>
    <source>
        <strain evidence="2">VN-18</strain>
    </source>
</reference>
<sequence>MGICVLNFKNGTKGTSYSNAYYVYNSSFYIVVIELFYWNNKFVNEIIPTTSTNLINYLHFLSIVKICSFIQLGCQIVQALLAIYSN</sequence>
<evidence type="ECO:0000313" key="2">
    <source>
        <dbReference type="EMBL" id="KAF7635385.1"/>
    </source>
</evidence>
<organism evidence="2 3">
    <name type="scientific">Meloidogyne graminicola</name>
    <dbReference type="NCBI Taxonomy" id="189291"/>
    <lineage>
        <taxon>Eukaryota</taxon>
        <taxon>Metazoa</taxon>
        <taxon>Ecdysozoa</taxon>
        <taxon>Nematoda</taxon>
        <taxon>Chromadorea</taxon>
        <taxon>Rhabditida</taxon>
        <taxon>Tylenchina</taxon>
        <taxon>Tylenchomorpha</taxon>
        <taxon>Tylenchoidea</taxon>
        <taxon>Meloidogynidae</taxon>
        <taxon>Meloidogyninae</taxon>
        <taxon>Meloidogyne</taxon>
    </lineage>
</organism>
<proteinExistence type="predicted"/>
<evidence type="ECO:0000256" key="1">
    <source>
        <dbReference type="SAM" id="Phobius"/>
    </source>
</evidence>
<keyword evidence="1" id="KW-1133">Transmembrane helix</keyword>
<keyword evidence="1" id="KW-0472">Membrane</keyword>
<dbReference type="EMBL" id="JABEBT010000043">
    <property type="protein sequence ID" value="KAF7635385.1"/>
    <property type="molecule type" value="Genomic_DNA"/>
</dbReference>
<gene>
    <name evidence="2" type="ORF">Mgra_00005205</name>
</gene>
<feature type="transmembrane region" description="Helical" evidence="1">
    <location>
        <begin position="58"/>
        <end position="84"/>
    </location>
</feature>
<accession>A0A8S9ZQ42</accession>
<dbReference type="AlphaFoldDB" id="A0A8S9ZQ42"/>
<keyword evidence="3" id="KW-1185">Reference proteome</keyword>
<dbReference type="Proteomes" id="UP000605970">
    <property type="component" value="Unassembled WGS sequence"/>
</dbReference>
<name>A0A8S9ZQ42_9BILA</name>
<keyword evidence="1" id="KW-0812">Transmembrane</keyword>
<evidence type="ECO:0000313" key="3">
    <source>
        <dbReference type="Proteomes" id="UP000605970"/>
    </source>
</evidence>